<accession>A0A383EYR3</accession>
<feature type="domain" description="Tyrosine specific protein phosphatases" evidence="2">
    <location>
        <begin position="60"/>
        <end position="128"/>
    </location>
</feature>
<proteinExistence type="predicted"/>
<dbReference type="EMBL" id="UINC01229625">
    <property type="protein sequence ID" value="SVE61410.1"/>
    <property type="molecule type" value="Genomic_DNA"/>
</dbReference>
<organism evidence="3">
    <name type="scientific">marine metagenome</name>
    <dbReference type="NCBI Taxonomy" id="408172"/>
    <lineage>
        <taxon>unclassified sequences</taxon>
        <taxon>metagenomes</taxon>
        <taxon>ecological metagenomes</taxon>
    </lineage>
</organism>
<dbReference type="AlphaFoldDB" id="A0A383EYR3"/>
<dbReference type="GO" id="GO:0016791">
    <property type="term" value="F:phosphatase activity"/>
    <property type="evidence" value="ECO:0007669"/>
    <property type="project" value="UniProtKB-ARBA"/>
</dbReference>
<keyword evidence="1" id="KW-0378">Hydrolase</keyword>
<dbReference type="Pfam" id="PF22784">
    <property type="entry name" value="PTP-SAK"/>
    <property type="match status" value="1"/>
</dbReference>
<evidence type="ECO:0000256" key="1">
    <source>
        <dbReference type="ARBA" id="ARBA00022801"/>
    </source>
</evidence>
<protein>
    <recommendedName>
        <fullName evidence="2">Tyrosine specific protein phosphatases domain-containing protein</fullName>
    </recommendedName>
</protein>
<dbReference type="PROSITE" id="PS50056">
    <property type="entry name" value="TYR_PHOSPHATASE_2"/>
    <property type="match status" value="1"/>
</dbReference>
<reference evidence="3" key="1">
    <citation type="submission" date="2018-05" db="EMBL/GenBank/DDBJ databases">
        <authorList>
            <person name="Lanie J.A."/>
            <person name="Ng W.-L."/>
            <person name="Kazmierczak K.M."/>
            <person name="Andrzejewski T.M."/>
            <person name="Davidsen T.M."/>
            <person name="Wayne K.J."/>
            <person name="Tettelin H."/>
            <person name="Glass J.I."/>
            <person name="Rusch D."/>
            <person name="Podicherti R."/>
            <person name="Tsui H.-C.T."/>
            <person name="Winkler M.E."/>
        </authorList>
    </citation>
    <scope>NUCLEOTIDE SEQUENCE</scope>
</reference>
<evidence type="ECO:0000313" key="3">
    <source>
        <dbReference type="EMBL" id="SVE61410.1"/>
    </source>
</evidence>
<dbReference type="InterPro" id="IPR000387">
    <property type="entry name" value="Tyr_Pase_dom"/>
</dbReference>
<dbReference type="SUPFAM" id="SSF52799">
    <property type="entry name" value="(Phosphotyrosine protein) phosphatases II"/>
    <property type="match status" value="1"/>
</dbReference>
<dbReference type="InterPro" id="IPR029021">
    <property type="entry name" value="Prot-tyrosine_phosphatase-like"/>
</dbReference>
<sequence>VLEGSLAGAEGPKNRRDLMFLKLQDITAVIRMEEQTISGESMEMADLYEPVPDFNPPKLEQIERMVKWIDEQIETWEHPVVVTCQAGLGRTGTILACYLVYVGYKPENAVKLVRELRPGSIESKVQEEAVTGFSEHLKTEELERRRKAIEALGGR</sequence>
<dbReference type="InterPro" id="IPR057023">
    <property type="entry name" value="PTP-SAK"/>
</dbReference>
<dbReference type="Gene3D" id="3.90.190.10">
    <property type="entry name" value="Protein tyrosine phosphatase superfamily"/>
    <property type="match status" value="1"/>
</dbReference>
<evidence type="ECO:0000259" key="2">
    <source>
        <dbReference type="PROSITE" id="PS50056"/>
    </source>
</evidence>
<name>A0A383EYR3_9ZZZZ</name>
<dbReference type="FunFam" id="3.90.190.10:FF:000157">
    <property type="entry name" value="Protein-tyrosine phosphatase"/>
    <property type="match status" value="1"/>
</dbReference>
<dbReference type="InterPro" id="IPR003595">
    <property type="entry name" value="Tyr_Pase_cat"/>
</dbReference>
<dbReference type="SMART" id="SM00404">
    <property type="entry name" value="PTPc_motif"/>
    <property type="match status" value="1"/>
</dbReference>
<gene>
    <name evidence="3" type="ORF">METZ01_LOCUS514264</name>
</gene>
<feature type="non-terminal residue" evidence="3">
    <location>
        <position position="1"/>
    </location>
</feature>
<dbReference type="PANTHER" id="PTHR23339">
    <property type="entry name" value="TYROSINE SPECIFIC PROTEIN PHOSPHATASE AND DUAL SPECIFICITY PROTEIN PHOSPHATASE"/>
    <property type="match status" value="1"/>
</dbReference>
<dbReference type="InterPro" id="IPR050561">
    <property type="entry name" value="PTP"/>
</dbReference>